<dbReference type="EMBL" id="CP013420">
    <property type="protein sequence ID" value="AOJ74547.1"/>
    <property type="molecule type" value="Genomic_DNA"/>
</dbReference>
<sequence>MRYVVIFIEEALNVEKRGGVKCVMPNVGRILRALDDFTMLLISRIIQLQHFRHESDCSKWFHLGCSHEFGTGGVDQPFFAALLRPKPDIFRIWVFRDSSLPEFGLRTMPFGIF</sequence>
<dbReference type="AlphaFoldDB" id="A0A1B4LBI9"/>
<reference evidence="1 2" key="1">
    <citation type="submission" date="2015-12" db="EMBL/GenBank/DDBJ databases">
        <title>Diversity of Burkholderia near neighbor genomes.</title>
        <authorList>
            <person name="Sahl J."/>
            <person name="Wagner D."/>
            <person name="Keim P."/>
        </authorList>
    </citation>
    <scope>NUCLEOTIDE SEQUENCE [LARGE SCALE GENOMIC DNA]</scope>
    <source>
        <strain evidence="1 2">MSMB0783</strain>
    </source>
</reference>
<evidence type="ECO:0000313" key="2">
    <source>
        <dbReference type="Proteomes" id="UP000243680"/>
    </source>
</evidence>
<dbReference type="Proteomes" id="UP000243680">
    <property type="component" value="Chromosome 1"/>
</dbReference>
<name>A0A1B4LBI9_9BURK</name>
<evidence type="ECO:0000313" key="1">
    <source>
        <dbReference type="EMBL" id="AOJ74547.1"/>
    </source>
</evidence>
<accession>A0A1B4LBI9</accession>
<proteinExistence type="predicted"/>
<organism evidence="1 2">
    <name type="scientific">Burkholderia ubonensis</name>
    <dbReference type="NCBI Taxonomy" id="101571"/>
    <lineage>
        <taxon>Bacteria</taxon>
        <taxon>Pseudomonadati</taxon>
        <taxon>Pseudomonadota</taxon>
        <taxon>Betaproteobacteria</taxon>
        <taxon>Burkholderiales</taxon>
        <taxon>Burkholderiaceae</taxon>
        <taxon>Burkholderia</taxon>
        <taxon>Burkholderia cepacia complex</taxon>
    </lineage>
</organism>
<protein>
    <submittedName>
        <fullName evidence="1">Uncharacterized protein</fullName>
    </submittedName>
</protein>
<gene>
    <name evidence="1" type="ORF">WJ35_05335</name>
</gene>